<dbReference type="OrthoDB" id="2384350at2759"/>
<feature type="region of interest" description="Disordered" evidence="1">
    <location>
        <begin position="1145"/>
        <end position="1164"/>
    </location>
</feature>
<organism evidence="3">
    <name type="scientific">Gaeumannomyces tritici (strain R3-111a-1)</name>
    <name type="common">Wheat and barley take-all root rot fungus</name>
    <name type="synonym">Gaeumannomyces graminis var. tritici</name>
    <dbReference type="NCBI Taxonomy" id="644352"/>
    <lineage>
        <taxon>Eukaryota</taxon>
        <taxon>Fungi</taxon>
        <taxon>Dikarya</taxon>
        <taxon>Ascomycota</taxon>
        <taxon>Pezizomycotina</taxon>
        <taxon>Sordariomycetes</taxon>
        <taxon>Sordariomycetidae</taxon>
        <taxon>Magnaporthales</taxon>
        <taxon>Magnaporthaceae</taxon>
        <taxon>Gaeumannomyces</taxon>
    </lineage>
</organism>
<dbReference type="HOGENOM" id="CLU_003029_0_0_1"/>
<dbReference type="InterPro" id="IPR022047">
    <property type="entry name" value="Microcephalin-like"/>
</dbReference>
<dbReference type="PANTHER" id="PTHR14625">
    <property type="entry name" value="MICROCEPHALIN"/>
    <property type="match status" value="1"/>
</dbReference>
<dbReference type="PROSITE" id="PS50172">
    <property type="entry name" value="BRCT"/>
    <property type="match status" value="1"/>
</dbReference>
<dbReference type="Gene3D" id="3.40.50.10190">
    <property type="entry name" value="BRCT domain"/>
    <property type="match status" value="1"/>
</dbReference>
<feature type="domain" description="BRCT" evidence="2">
    <location>
        <begin position="945"/>
        <end position="1049"/>
    </location>
</feature>
<feature type="region of interest" description="Disordered" evidence="1">
    <location>
        <begin position="1052"/>
        <end position="1130"/>
    </location>
</feature>
<feature type="compositionally biased region" description="Polar residues" evidence="1">
    <location>
        <begin position="565"/>
        <end position="574"/>
    </location>
</feature>
<dbReference type="eggNOG" id="ENOG502S1CP">
    <property type="taxonomic scope" value="Eukaryota"/>
</dbReference>
<reference evidence="4" key="4">
    <citation type="journal article" date="2015" name="G3 (Bethesda)">
        <title>Genome sequences of three phytopathogenic species of the Magnaporthaceae family of fungi.</title>
        <authorList>
            <person name="Okagaki L.H."/>
            <person name="Nunes C.C."/>
            <person name="Sailsbery J."/>
            <person name="Clay B."/>
            <person name="Brown D."/>
            <person name="John T."/>
            <person name="Oh Y."/>
            <person name="Young N."/>
            <person name="Fitzgerald M."/>
            <person name="Haas B.J."/>
            <person name="Zeng Q."/>
            <person name="Young S."/>
            <person name="Adiconis X."/>
            <person name="Fan L."/>
            <person name="Levin J.Z."/>
            <person name="Mitchell T.K."/>
            <person name="Okubara P.A."/>
            <person name="Farman M.L."/>
            <person name="Kohn L.M."/>
            <person name="Birren B."/>
            <person name="Ma L.-J."/>
            <person name="Dean R.A."/>
        </authorList>
    </citation>
    <scope>NUCLEOTIDE SEQUENCE</scope>
    <source>
        <strain evidence="4">R3-111a-1</strain>
    </source>
</reference>
<accession>J3P2N4</accession>
<feature type="region of interest" description="Disordered" evidence="1">
    <location>
        <begin position="903"/>
        <end position="943"/>
    </location>
</feature>
<feature type="region of interest" description="Disordered" evidence="1">
    <location>
        <begin position="1"/>
        <end position="152"/>
    </location>
</feature>
<feature type="compositionally biased region" description="Acidic residues" evidence="1">
    <location>
        <begin position="48"/>
        <end position="59"/>
    </location>
</feature>
<protein>
    <recommendedName>
        <fullName evidence="2">BRCT domain-containing protein</fullName>
    </recommendedName>
</protein>
<evidence type="ECO:0000313" key="5">
    <source>
        <dbReference type="Proteomes" id="UP000006039"/>
    </source>
</evidence>
<feature type="compositionally biased region" description="Low complexity" evidence="1">
    <location>
        <begin position="191"/>
        <end position="233"/>
    </location>
</feature>
<feature type="compositionally biased region" description="Acidic residues" evidence="1">
    <location>
        <begin position="269"/>
        <end position="280"/>
    </location>
</feature>
<feature type="compositionally biased region" description="Basic residues" evidence="1">
    <location>
        <begin position="1"/>
        <end position="11"/>
    </location>
</feature>
<dbReference type="Proteomes" id="UP000006039">
    <property type="component" value="Unassembled WGS sequence"/>
</dbReference>
<dbReference type="GO" id="GO:0000278">
    <property type="term" value="P:mitotic cell cycle"/>
    <property type="evidence" value="ECO:0007669"/>
    <property type="project" value="TreeGrafter"/>
</dbReference>
<dbReference type="SUPFAM" id="SSF52113">
    <property type="entry name" value="BRCT domain"/>
    <property type="match status" value="1"/>
</dbReference>
<reference evidence="3" key="2">
    <citation type="submission" date="2010-07" db="EMBL/GenBank/DDBJ databases">
        <authorList>
            <consortium name="The Broad Institute Genome Sequencing Platform"/>
            <consortium name="Broad Institute Genome Sequencing Center for Infectious Disease"/>
            <person name="Ma L.-J."/>
            <person name="Dead R."/>
            <person name="Young S."/>
            <person name="Zeng Q."/>
            <person name="Koehrsen M."/>
            <person name="Alvarado L."/>
            <person name="Berlin A."/>
            <person name="Chapman S.B."/>
            <person name="Chen Z."/>
            <person name="Freedman E."/>
            <person name="Gellesch M."/>
            <person name="Goldberg J."/>
            <person name="Griggs A."/>
            <person name="Gujja S."/>
            <person name="Heilman E.R."/>
            <person name="Heiman D."/>
            <person name="Hepburn T."/>
            <person name="Howarth C."/>
            <person name="Jen D."/>
            <person name="Larson L."/>
            <person name="Mehta T."/>
            <person name="Neiman D."/>
            <person name="Pearson M."/>
            <person name="Roberts A."/>
            <person name="Saif S."/>
            <person name="Shea T."/>
            <person name="Shenoy N."/>
            <person name="Sisk P."/>
            <person name="Stolte C."/>
            <person name="Sykes S."/>
            <person name="Walk T."/>
            <person name="White J."/>
            <person name="Yandava C."/>
            <person name="Haas B."/>
            <person name="Nusbaum C."/>
            <person name="Birren B."/>
        </authorList>
    </citation>
    <scope>NUCLEOTIDE SEQUENCE</scope>
    <source>
        <strain evidence="3">R3-111a-1</strain>
    </source>
</reference>
<evidence type="ECO:0000313" key="4">
    <source>
        <dbReference type="EnsemblFungi" id="EJT73926"/>
    </source>
</evidence>
<reference evidence="5" key="1">
    <citation type="submission" date="2010-07" db="EMBL/GenBank/DDBJ databases">
        <title>The genome sequence of Gaeumannomyces graminis var. tritici strain R3-111a-1.</title>
        <authorList>
            <consortium name="The Broad Institute Genome Sequencing Platform"/>
            <person name="Ma L.-J."/>
            <person name="Dead R."/>
            <person name="Young S."/>
            <person name="Zeng Q."/>
            <person name="Koehrsen M."/>
            <person name="Alvarado L."/>
            <person name="Berlin A."/>
            <person name="Chapman S.B."/>
            <person name="Chen Z."/>
            <person name="Freedman E."/>
            <person name="Gellesch M."/>
            <person name="Goldberg J."/>
            <person name="Griggs A."/>
            <person name="Gujja S."/>
            <person name="Heilman E.R."/>
            <person name="Heiman D."/>
            <person name="Hepburn T."/>
            <person name="Howarth C."/>
            <person name="Jen D."/>
            <person name="Larson L."/>
            <person name="Mehta T."/>
            <person name="Neiman D."/>
            <person name="Pearson M."/>
            <person name="Roberts A."/>
            <person name="Saif S."/>
            <person name="Shea T."/>
            <person name="Shenoy N."/>
            <person name="Sisk P."/>
            <person name="Stolte C."/>
            <person name="Sykes S."/>
            <person name="Walk T."/>
            <person name="White J."/>
            <person name="Yandava C."/>
            <person name="Haas B."/>
            <person name="Nusbaum C."/>
            <person name="Birren B."/>
        </authorList>
    </citation>
    <scope>NUCLEOTIDE SEQUENCE [LARGE SCALE GENOMIC DNA]</scope>
    <source>
        <strain evidence="5">R3-111a-1</strain>
    </source>
</reference>
<evidence type="ECO:0000259" key="2">
    <source>
        <dbReference type="PROSITE" id="PS50172"/>
    </source>
</evidence>
<dbReference type="RefSeq" id="XP_009223870.1">
    <property type="nucleotide sequence ID" value="XM_009225606.1"/>
</dbReference>
<feature type="region of interest" description="Disordered" evidence="1">
    <location>
        <begin position="168"/>
        <end position="352"/>
    </location>
</feature>
<gene>
    <name evidence="4" type="primary">20348238</name>
    <name evidence="3" type="ORF">GGTG_07780</name>
</gene>
<name>J3P2N4_GAET3</name>
<feature type="compositionally biased region" description="Polar residues" evidence="1">
    <location>
        <begin position="1146"/>
        <end position="1159"/>
    </location>
</feature>
<feature type="compositionally biased region" description="Low complexity" evidence="1">
    <location>
        <begin position="870"/>
        <end position="886"/>
    </location>
</feature>
<feature type="region of interest" description="Disordered" evidence="1">
    <location>
        <begin position="839"/>
        <end position="886"/>
    </location>
</feature>
<reference evidence="3" key="3">
    <citation type="submission" date="2010-09" db="EMBL/GenBank/DDBJ databases">
        <title>Annotation of Gaeumannomyces graminis var. tritici R3-111a-1.</title>
        <authorList>
            <consortium name="The Broad Institute Genome Sequencing Platform"/>
            <person name="Ma L.-J."/>
            <person name="Dead R."/>
            <person name="Young S.K."/>
            <person name="Zeng Q."/>
            <person name="Gargeya S."/>
            <person name="Fitzgerald M."/>
            <person name="Haas B."/>
            <person name="Abouelleil A."/>
            <person name="Alvarado L."/>
            <person name="Arachchi H.M."/>
            <person name="Berlin A."/>
            <person name="Brown A."/>
            <person name="Chapman S.B."/>
            <person name="Chen Z."/>
            <person name="Dunbar C."/>
            <person name="Freedman E."/>
            <person name="Gearin G."/>
            <person name="Gellesch M."/>
            <person name="Goldberg J."/>
            <person name="Griggs A."/>
            <person name="Gujja S."/>
            <person name="Heiman D."/>
            <person name="Howarth C."/>
            <person name="Larson L."/>
            <person name="Lui A."/>
            <person name="MacDonald P.J.P."/>
            <person name="Mehta T."/>
            <person name="Montmayeur A."/>
            <person name="Murphy C."/>
            <person name="Neiman D."/>
            <person name="Pearson M."/>
            <person name="Priest M."/>
            <person name="Roberts A."/>
            <person name="Saif S."/>
            <person name="Shea T."/>
            <person name="Shenoy N."/>
            <person name="Sisk P."/>
            <person name="Stolte C."/>
            <person name="Sykes S."/>
            <person name="Yandava C."/>
            <person name="Wortman J."/>
            <person name="Nusbaum C."/>
            <person name="Birren B."/>
        </authorList>
    </citation>
    <scope>NUCLEOTIDE SEQUENCE</scope>
    <source>
        <strain evidence="3">R3-111a-1</strain>
    </source>
</reference>
<feature type="compositionally biased region" description="Acidic residues" evidence="1">
    <location>
        <begin position="539"/>
        <end position="561"/>
    </location>
</feature>
<reference evidence="4" key="5">
    <citation type="submission" date="2018-04" db="UniProtKB">
        <authorList>
            <consortium name="EnsemblFungi"/>
        </authorList>
    </citation>
    <scope>IDENTIFICATION</scope>
    <source>
        <strain evidence="4">R3-111a-1</strain>
    </source>
</reference>
<dbReference type="InterPro" id="IPR001357">
    <property type="entry name" value="BRCT_dom"/>
</dbReference>
<dbReference type="VEuPathDB" id="FungiDB:GGTG_07780"/>
<evidence type="ECO:0000256" key="1">
    <source>
        <dbReference type="SAM" id="MobiDB-lite"/>
    </source>
</evidence>
<sequence>MDAPKRITRSRAKADSDKPATKIVTAAAAAKKTAPAASISRKRLRSDDADDDDGDDELGGVESAQNTVKLRTAARAVRGRPKKAEAADQTKAAEPAPAPKPRGRPAKKIATAKEEPLTAPPVRATRTTRAKKTEPPTEPEEATTALKPATRARATIASTAAKATVKKSVKFEEPEKENLAPTAPKAKRVKATPAPAPAAVVTEPATAGLRARPLRRAAAAAPSAPARATRGGAKPTAAPAAQKEERPLTPLGPKRITQLARAKSADRGDESDDELAGDDEASQRPLMKSPVRPAPTVRAELEPPVLAPTADGEEKPTLNPPDLTITAATNLLSSPARRPAASPCKDTIKSPARRGVGAPLLALPKDESAAAQDAKSPLKTSLLFSPAKRPKSPMKTMQAVPSLGDVSRSPMKASLLNSPAKRLFAPAKPKRPAEAKIVEENDQEEKENEEERLAEVDFQSPATEPVLLTAPVGLDAEFQPAAVHVLESPTRQHFPGRLSAVLPRHADPALKGTVMGVVARVNAEQAASHEEVEVTQEQVCEETEPLETEPLEMGEPMEVDEPTVQVASEENASTRPAFGLRQKDLDPYAGADSESEDELGTPAATASRRARAVETPSRSTRSTRHAGRGLSLGVQSSSKSVTKKMPGSSGLGFTPLAEKLNGWRASSPLKIGLQPESPALVGAVAIETREEASICVEQTLAGGAQDSPGKPTFFDDEMSVRAALQVDESVVITQVEVEQPLDMEVDEPELDDMPITQEDFELAAEANEMSLLERTQLEEKLYADAGMDDSISDASQEYGDENQTPIDPALMMQDQQQNGNASPGVPPVTPQRFVTRTFHTVSKIPLKPADESTPRSALSEAKKNRRHSVAKLPTATTPTRPRPTKGLTRNATVISYSPTKADCQAEEEDEVEQTPQTTSAPVTPVRSEFSWSTTGTPARTPRRDVNPALLRGAVVFVDVRTSEGADSSEIFVELLTQMGAVCLRSWDWIPDEADSASKIGITHVVFKDGSNQTLQKVRESGGVVQCVGVSWVLDCERENEWLEEAPYCIDTSLTPRGGGGRRRKTMDPNAFSNINGSRSRDARSAPTTPTNRRDSSLWVRTPVDNELRVYGEGDDGDESEWQLTPVPKTPAPEAVARYAAAISPDGMSSTCGSDPSTPLSMGAGGMTREELLMRTCPPPKQAGNNVMLGAGLLTNNKDEGVLQRLMAARRKSLQFAPRVGSPLAKAWH</sequence>
<evidence type="ECO:0000313" key="3">
    <source>
        <dbReference type="EMBL" id="EJT73926.1"/>
    </source>
</evidence>
<dbReference type="AlphaFoldDB" id="J3P2N4"/>
<keyword evidence="5" id="KW-1185">Reference proteome</keyword>
<feature type="compositionally biased region" description="Low complexity" evidence="1">
    <location>
        <begin position="142"/>
        <end position="152"/>
    </location>
</feature>
<dbReference type="CDD" id="cd17716">
    <property type="entry name" value="BRCT_microcephalin_rpt1"/>
    <property type="match status" value="1"/>
</dbReference>
<dbReference type="InterPro" id="IPR036420">
    <property type="entry name" value="BRCT_dom_sf"/>
</dbReference>
<feature type="compositionally biased region" description="Basic and acidic residues" evidence="1">
    <location>
        <begin position="169"/>
        <end position="178"/>
    </location>
</feature>
<proteinExistence type="predicted"/>
<dbReference type="EnsemblFungi" id="EJT73926">
    <property type="protein sequence ID" value="EJT73926"/>
    <property type="gene ID" value="GGTG_07780"/>
</dbReference>
<feature type="compositionally biased region" description="Low complexity" evidence="1">
    <location>
        <begin position="21"/>
        <end position="37"/>
    </location>
</feature>
<dbReference type="PANTHER" id="PTHR14625:SF3">
    <property type="entry name" value="MICROCEPHALIN"/>
    <property type="match status" value="1"/>
</dbReference>
<feature type="region of interest" description="Disordered" evidence="1">
    <location>
        <begin position="526"/>
        <end position="650"/>
    </location>
</feature>
<dbReference type="GeneID" id="20348238"/>
<dbReference type="EMBL" id="GL385398">
    <property type="protein sequence ID" value="EJT73926.1"/>
    <property type="molecule type" value="Genomic_DNA"/>
</dbReference>
<feature type="region of interest" description="Disordered" evidence="1">
    <location>
        <begin position="366"/>
        <end position="462"/>
    </location>
</feature>